<sequence length="280" mass="30487">MLLSCTLEIVSRGPLDLPGWLWIPSLKAIRIPISGTITADQSLFKALGRKRERAGKTARVELRPRPPYVLGVPLVCVKIGAPQNVCLCVCDTRLDTTARKIKRTATATPFEELSFSVCVSFHFPFENKPQKGAGGGPSALGPLGLEAFVELFASPIAGVGVRAFRPIPAGVDPFPICNPHMAAKETACFVSLREREREGRREGGRVKSFFAALTEDDGWTPQTQAGEVVYGVLATGMNNLNLSWYLNHSEEPNIVFQDAEEDGGYNSFITKPLDGIFPVE</sequence>
<dbReference type="AlphaFoldDB" id="A0AA36NA25"/>
<name>A0AA36NA25_9DINO</name>
<evidence type="ECO:0000313" key="1">
    <source>
        <dbReference type="EMBL" id="CAJ1394808.1"/>
    </source>
</evidence>
<comment type="caution">
    <text evidence="1">The sequence shown here is derived from an EMBL/GenBank/DDBJ whole genome shotgun (WGS) entry which is preliminary data.</text>
</comment>
<evidence type="ECO:0000313" key="2">
    <source>
        <dbReference type="Proteomes" id="UP001178507"/>
    </source>
</evidence>
<proteinExistence type="predicted"/>
<protein>
    <submittedName>
        <fullName evidence="1">Uncharacterized protein</fullName>
    </submittedName>
</protein>
<organism evidence="1 2">
    <name type="scientific">Effrenium voratum</name>
    <dbReference type="NCBI Taxonomy" id="2562239"/>
    <lineage>
        <taxon>Eukaryota</taxon>
        <taxon>Sar</taxon>
        <taxon>Alveolata</taxon>
        <taxon>Dinophyceae</taxon>
        <taxon>Suessiales</taxon>
        <taxon>Symbiodiniaceae</taxon>
        <taxon>Effrenium</taxon>
    </lineage>
</organism>
<gene>
    <name evidence="1" type="ORF">EVOR1521_LOCUS19387</name>
</gene>
<dbReference type="InterPro" id="IPR046341">
    <property type="entry name" value="SET_dom_sf"/>
</dbReference>
<dbReference type="SUPFAM" id="SSF82199">
    <property type="entry name" value="SET domain"/>
    <property type="match status" value="1"/>
</dbReference>
<accession>A0AA36NA25</accession>
<dbReference type="EMBL" id="CAUJNA010002965">
    <property type="protein sequence ID" value="CAJ1394808.1"/>
    <property type="molecule type" value="Genomic_DNA"/>
</dbReference>
<dbReference type="Proteomes" id="UP001178507">
    <property type="component" value="Unassembled WGS sequence"/>
</dbReference>
<reference evidence="1" key="1">
    <citation type="submission" date="2023-08" db="EMBL/GenBank/DDBJ databases">
        <authorList>
            <person name="Chen Y."/>
            <person name="Shah S."/>
            <person name="Dougan E. K."/>
            <person name="Thang M."/>
            <person name="Chan C."/>
        </authorList>
    </citation>
    <scope>NUCLEOTIDE SEQUENCE</scope>
</reference>
<keyword evidence="2" id="KW-1185">Reference proteome</keyword>